<evidence type="ECO:0000313" key="1">
    <source>
        <dbReference type="EMBL" id="MDM0046831.1"/>
    </source>
</evidence>
<comment type="caution">
    <text evidence="1">The sequence shown here is derived from an EMBL/GenBank/DDBJ whole genome shotgun (WGS) entry which is preliminary data.</text>
</comment>
<dbReference type="RefSeq" id="WP_286661939.1">
    <property type="nucleotide sequence ID" value="NZ_JASZYV010000004.1"/>
</dbReference>
<protein>
    <submittedName>
        <fullName evidence="1">Uncharacterized protein</fullName>
    </submittedName>
</protein>
<gene>
    <name evidence="1" type="ORF">QTH91_20230</name>
</gene>
<name>A0ABT7NFV4_9BURK</name>
<dbReference type="Gene3D" id="1.20.120.1490">
    <property type="match status" value="1"/>
</dbReference>
<evidence type="ECO:0000313" key="2">
    <source>
        <dbReference type="Proteomes" id="UP001174908"/>
    </source>
</evidence>
<keyword evidence="2" id="KW-1185">Reference proteome</keyword>
<reference evidence="1" key="1">
    <citation type="submission" date="2023-06" db="EMBL/GenBank/DDBJ databases">
        <authorList>
            <person name="Jiang Y."/>
            <person name="Liu Q."/>
        </authorList>
    </citation>
    <scope>NUCLEOTIDE SEQUENCE</scope>
    <source>
        <strain evidence="1">CGMCC 1.12089</strain>
    </source>
</reference>
<dbReference type="Proteomes" id="UP001174908">
    <property type="component" value="Unassembled WGS sequence"/>
</dbReference>
<sequence>MHDAFSANPSDDANARKVFAEMEGTRKAMFELNLATYKQAYEVLTPDQRNKLARQ</sequence>
<proteinExistence type="predicted"/>
<accession>A0ABT7NFV4</accession>
<dbReference type="EMBL" id="JASZYV010000004">
    <property type="protein sequence ID" value="MDM0046831.1"/>
    <property type="molecule type" value="Genomic_DNA"/>
</dbReference>
<organism evidence="1 2">
    <name type="scientific">Variovorax dokdonensis</name>
    <dbReference type="NCBI Taxonomy" id="344883"/>
    <lineage>
        <taxon>Bacteria</taxon>
        <taxon>Pseudomonadati</taxon>
        <taxon>Pseudomonadota</taxon>
        <taxon>Betaproteobacteria</taxon>
        <taxon>Burkholderiales</taxon>
        <taxon>Comamonadaceae</taxon>
        <taxon>Variovorax</taxon>
    </lineage>
</organism>